<feature type="chain" id="PRO_5030780551" evidence="3">
    <location>
        <begin position="38"/>
        <end position="305"/>
    </location>
</feature>
<reference evidence="5 6" key="1">
    <citation type="submission" date="2020-04" db="EMBL/GenBank/DDBJ databases">
        <title>MicrobeNet Type strains.</title>
        <authorList>
            <person name="Nicholson A.C."/>
        </authorList>
    </citation>
    <scope>NUCLEOTIDE SEQUENCE [LARGE SCALE GENOMIC DNA]</scope>
    <source>
        <strain evidence="5 6">ATCC 23612</strain>
    </source>
</reference>
<dbReference type="Pfam" id="PF13472">
    <property type="entry name" value="Lipase_GDSL_2"/>
    <property type="match status" value="1"/>
</dbReference>
<dbReference type="EMBL" id="JAAXPG010000030">
    <property type="protein sequence ID" value="NKZ01025.1"/>
    <property type="molecule type" value="Genomic_DNA"/>
</dbReference>
<feature type="disulfide bond" evidence="2">
    <location>
        <begin position="75"/>
        <end position="100"/>
    </location>
</feature>
<feature type="active site" evidence="1">
    <location>
        <position position="278"/>
    </location>
</feature>
<protein>
    <submittedName>
        <fullName evidence="5">SGNH/GDSL hydrolase family protein</fullName>
    </submittedName>
</protein>
<feature type="signal peptide" evidence="3">
    <location>
        <begin position="1"/>
        <end position="37"/>
    </location>
</feature>
<keyword evidence="3" id="KW-0732">Signal</keyword>
<dbReference type="InterPro" id="IPR013830">
    <property type="entry name" value="SGNH_hydro"/>
</dbReference>
<gene>
    <name evidence="5" type="ORF">HGB44_25645</name>
</gene>
<dbReference type="InterPro" id="IPR036514">
    <property type="entry name" value="SGNH_hydro_sf"/>
</dbReference>
<feature type="disulfide bond" evidence="2">
    <location>
        <begin position="148"/>
        <end position="161"/>
    </location>
</feature>
<keyword evidence="5" id="KW-0378">Hydrolase</keyword>
<evidence type="ECO:0000313" key="6">
    <source>
        <dbReference type="Proteomes" id="UP000553209"/>
    </source>
</evidence>
<dbReference type="SUPFAM" id="SSF52266">
    <property type="entry name" value="SGNH hydrolase"/>
    <property type="match status" value="1"/>
</dbReference>
<proteinExistence type="predicted"/>
<dbReference type="RefSeq" id="WP_061082931.1">
    <property type="nucleotide sequence ID" value="NZ_JAAXPG010000030.1"/>
</dbReference>
<comment type="caution">
    <text evidence="5">The sequence shown here is derived from an EMBL/GenBank/DDBJ whole genome shotgun (WGS) entry which is preliminary data.</text>
</comment>
<dbReference type="Proteomes" id="UP000553209">
    <property type="component" value="Unassembled WGS sequence"/>
</dbReference>
<evidence type="ECO:0000256" key="2">
    <source>
        <dbReference type="PIRSR" id="PIRSR637460-2"/>
    </source>
</evidence>
<dbReference type="AlphaFoldDB" id="A0A7X6MH87"/>
<name>A0A7X6MH87_9ACTN</name>
<evidence type="ECO:0000256" key="1">
    <source>
        <dbReference type="PIRSR" id="PIRSR637460-1"/>
    </source>
</evidence>
<dbReference type="CDD" id="cd01823">
    <property type="entry name" value="SEST_like"/>
    <property type="match status" value="1"/>
</dbReference>
<evidence type="ECO:0000256" key="3">
    <source>
        <dbReference type="SAM" id="SignalP"/>
    </source>
</evidence>
<dbReference type="Gene3D" id="3.40.50.1110">
    <property type="entry name" value="SGNH hydrolase"/>
    <property type="match status" value="1"/>
</dbReference>
<dbReference type="PANTHER" id="PTHR37981">
    <property type="entry name" value="LIPASE 2"/>
    <property type="match status" value="1"/>
</dbReference>
<accession>A0A7X6MH87</accession>
<sequence length="305" mass="32231">MPRTSATAVSRSPRRALAPVAAAALGSVLLAAAPATAETAQAPAFDSYVSLGDSFVAGPLIREERVSSSMPLLGCLRTSNNYPTMLAERLGITDFTDASCSGAVVNDLYEPQFDDTPPQFDALTPETDLVTVGIAGNDFGFSEVLLECAKQSLSNPLGDPCAEHYGDELDQRIEDLRPEVAEVYADIAERSPDATVLAVGYLQILPESRGCWPSTPIAWGDVPFLDQAQTALNAMIAEEAEAQGAVFVDVFERGHDVCTSSDTRWVEGLIPENGAPVHPNYLGMQATADFVGAELGVPVPVDDAA</sequence>
<feature type="domain" description="SGNH hydrolase-type esterase" evidence="4">
    <location>
        <begin position="51"/>
        <end position="286"/>
    </location>
</feature>
<dbReference type="InterPro" id="IPR037460">
    <property type="entry name" value="SEST-like"/>
</dbReference>
<keyword evidence="2" id="KW-1015">Disulfide bond</keyword>
<organism evidence="5 6">
    <name type="scientific">Nocardiopsis alborubida</name>
    <dbReference type="NCBI Taxonomy" id="146802"/>
    <lineage>
        <taxon>Bacteria</taxon>
        <taxon>Bacillati</taxon>
        <taxon>Actinomycetota</taxon>
        <taxon>Actinomycetes</taxon>
        <taxon>Streptosporangiales</taxon>
        <taxon>Nocardiopsidaceae</taxon>
        <taxon>Nocardiopsis</taxon>
    </lineage>
</organism>
<dbReference type="PANTHER" id="PTHR37981:SF1">
    <property type="entry name" value="SGNH HYDROLASE-TYPE ESTERASE DOMAIN-CONTAINING PROTEIN"/>
    <property type="match status" value="1"/>
</dbReference>
<evidence type="ECO:0000313" key="5">
    <source>
        <dbReference type="EMBL" id="NKZ01025.1"/>
    </source>
</evidence>
<feature type="disulfide bond" evidence="2">
    <location>
        <begin position="211"/>
        <end position="258"/>
    </location>
</feature>
<keyword evidence="6" id="KW-1185">Reference proteome</keyword>
<dbReference type="GO" id="GO:0004806">
    <property type="term" value="F:triacylglycerol lipase activity"/>
    <property type="evidence" value="ECO:0007669"/>
    <property type="project" value="TreeGrafter"/>
</dbReference>
<feature type="active site" description="Nucleophile" evidence="1">
    <location>
        <position position="54"/>
    </location>
</feature>
<dbReference type="GO" id="GO:0019433">
    <property type="term" value="P:triglyceride catabolic process"/>
    <property type="evidence" value="ECO:0007669"/>
    <property type="project" value="TreeGrafter"/>
</dbReference>
<evidence type="ECO:0000259" key="4">
    <source>
        <dbReference type="Pfam" id="PF13472"/>
    </source>
</evidence>